<evidence type="ECO:0000259" key="3">
    <source>
        <dbReference type="Pfam" id="PF13514"/>
    </source>
</evidence>
<protein>
    <recommendedName>
        <fullName evidence="3">YhaN AAA domain-containing protein</fullName>
    </recommendedName>
</protein>
<gene>
    <name evidence="4" type="ordered locus">Clocl_0043</name>
</gene>
<accession>G8LZD8</accession>
<sequence length="874" mass="102139">MRIDKLDIKGFGKFNNFEVEFDRGFNIVYGANESGKSTIQAFIKAMFYSLRGGRNLKGEDCTPLNKYRPWGGGEYRGSLRYTLDNGQVFTVERNFQNGETKIYDLLYKDITKTFDQSKDKGPLFAIKHIGLTESCFEKTLYIGQMATKIDNRDKKEILDSIANIFETGSEDISFINAREAIKEALKRYVGTDKTSTRPLDIINSKLVQLKAKKENLLKSKESLFSVEEEIAYLNNKRSKLEELKIVMQFARNIVNLREEIDVFKKRKKDLMDIVDEVSALTKELNNLRISLDECQKIKKRFENFSEFEFNEADDLYIKYAKYENLKDENTRLLEEIDKIKKSADENRIFIESLKVFEVNKDINVVDSTINTDFNLESIKRSEIQNKIKILKSKNRAMITAMTAIFLSAAALLFYSLSERNYYCIVVTVLLIAVFLAIGIFKSKNDRLLKQLTDEKCRLEKRLNLLLEKMEEKRLMQEEMFKMLEVNSMEEFIKKKALYDSKVYELDSHKKRMAALKEEVEKNCILIKQILQFIKEKLFASNVIDSIETEVKKEHIEAFRSSIYKYKETAAYLSNGESRLNDLYRQIENLYLRAYSICGQKIDNIEQLNEILNSMEEKIEKLYENLDIYAFKIKSIYSDMEFEGINYEKLMEMLLDLRIKDAKENMEEFTQKIFNEISSIQLNLKEKEIAQSALNDDNNELEKIEEEIRELELQKEKLEETGFSLKTALEVLEEANTEIKRDFAPVVNSNASKIISLITDFRYKELKVDENLVLRTTDPYIKDIIPVSVLSNGTVDQMYLALRIALVRTMEKKSEKLPIILDEVLSQYDEMRSINTIRMLKEISNERQVIFFTCKTRELDMAKSVCNNNLNVIKL</sequence>
<evidence type="ECO:0000256" key="1">
    <source>
        <dbReference type="SAM" id="Coils"/>
    </source>
</evidence>
<feature type="coiled-coil region" evidence="1">
    <location>
        <begin position="199"/>
        <end position="297"/>
    </location>
</feature>
<dbReference type="AlphaFoldDB" id="G8LZD8"/>
<proteinExistence type="predicted"/>
<feature type="coiled-coil region" evidence="1">
    <location>
        <begin position="683"/>
        <end position="720"/>
    </location>
</feature>
<feature type="coiled-coil region" evidence="1">
    <location>
        <begin position="597"/>
        <end position="631"/>
    </location>
</feature>
<evidence type="ECO:0000256" key="2">
    <source>
        <dbReference type="SAM" id="Phobius"/>
    </source>
</evidence>
<dbReference type="HOGENOM" id="CLU_018670_0_0_9"/>
<dbReference type="Pfam" id="PF13514">
    <property type="entry name" value="AAA_27"/>
    <property type="match status" value="1"/>
</dbReference>
<organism evidence="4 5">
    <name type="scientific">Acetivibrio clariflavus (strain DSM 19732 / NBRC 101661 / EBR45)</name>
    <name type="common">Clostridium clariflavum</name>
    <dbReference type="NCBI Taxonomy" id="720554"/>
    <lineage>
        <taxon>Bacteria</taxon>
        <taxon>Bacillati</taxon>
        <taxon>Bacillota</taxon>
        <taxon>Clostridia</taxon>
        <taxon>Eubacteriales</taxon>
        <taxon>Oscillospiraceae</taxon>
        <taxon>Acetivibrio</taxon>
    </lineage>
</organism>
<dbReference type="KEGG" id="ccl:Clocl_0043"/>
<feature type="transmembrane region" description="Helical" evidence="2">
    <location>
        <begin position="396"/>
        <end position="415"/>
    </location>
</feature>
<dbReference type="eggNOG" id="COG4717">
    <property type="taxonomic scope" value="Bacteria"/>
</dbReference>
<dbReference type="STRING" id="720554.Clocl_0043"/>
<dbReference type="RefSeq" id="WP_014253439.1">
    <property type="nucleotide sequence ID" value="NC_016627.1"/>
</dbReference>
<keyword evidence="2" id="KW-0812">Transmembrane</keyword>
<dbReference type="PANTHER" id="PTHR41259:SF1">
    <property type="entry name" value="DOUBLE-STRAND BREAK REPAIR RAD50 ATPASE, PUTATIVE-RELATED"/>
    <property type="match status" value="1"/>
</dbReference>
<feature type="domain" description="YhaN AAA" evidence="3">
    <location>
        <begin position="1"/>
        <end position="50"/>
    </location>
</feature>
<dbReference type="SUPFAM" id="SSF52540">
    <property type="entry name" value="P-loop containing nucleoside triphosphate hydrolases"/>
    <property type="match status" value="1"/>
</dbReference>
<name>G8LZD8_ACECE</name>
<dbReference type="InterPro" id="IPR038734">
    <property type="entry name" value="YhaN_AAA"/>
</dbReference>
<reference evidence="5" key="1">
    <citation type="submission" date="2011-12" db="EMBL/GenBank/DDBJ databases">
        <title>Complete sequence of Clostridium clariflavum DSM 19732.</title>
        <authorList>
            <consortium name="US DOE Joint Genome Institute"/>
            <person name="Lucas S."/>
            <person name="Han J."/>
            <person name="Lapidus A."/>
            <person name="Cheng J.-F."/>
            <person name="Goodwin L."/>
            <person name="Pitluck S."/>
            <person name="Peters L."/>
            <person name="Teshima H."/>
            <person name="Detter J.C."/>
            <person name="Han C."/>
            <person name="Tapia R."/>
            <person name="Land M."/>
            <person name="Hauser L."/>
            <person name="Kyrpides N."/>
            <person name="Ivanova N."/>
            <person name="Pagani I."/>
            <person name="Kitzmiller T."/>
            <person name="Lynd L."/>
            <person name="Izquierdo J."/>
            <person name="Woyke T."/>
        </authorList>
    </citation>
    <scope>NUCLEOTIDE SEQUENCE [LARGE SCALE GENOMIC DNA]</scope>
    <source>
        <strain evidence="5">DSM 19732 / NBRC 101661 / EBR45</strain>
    </source>
</reference>
<keyword evidence="2" id="KW-0472">Membrane</keyword>
<dbReference type="InterPro" id="IPR027417">
    <property type="entry name" value="P-loop_NTPase"/>
</dbReference>
<dbReference type="eggNOG" id="COG0419">
    <property type="taxonomic scope" value="Bacteria"/>
</dbReference>
<keyword evidence="1" id="KW-0175">Coiled coil</keyword>
<dbReference type="Proteomes" id="UP000005435">
    <property type="component" value="Chromosome"/>
</dbReference>
<dbReference type="OrthoDB" id="9764467at2"/>
<keyword evidence="2" id="KW-1133">Transmembrane helix</keyword>
<dbReference type="PANTHER" id="PTHR41259">
    <property type="entry name" value="DOUBLE-STRAND BREAK REPAIR RAD50 ATPASE, PUTATIVE-RELATED"/>
    <property type="match status" value="1"/>
</dbReference>
<dbReference type="EMBL" id="CP003065">
    <property type="protein sequence ID" value="AEV66801.1"/>
    <property type="molecule type" value="Genomic_DNA"/>
</dbReference>
<dbReference type="Gene3D" id="3.40.50.300">
    <property type="entry name" value="P-loop containing nucleotide triphosphate hydrolases"/>
    <property type="match status" value="2"/>
</dbReference>
<reference evidence="4 5" key="2">
    <citation type="journal article" date="2012" name="Stand. Genomic Sci.">
        <title>Complete Genome Sequence of Clostridium clariflavum DSM 19732.</title>
        <authorList>
            <person name="Izquierdo J.A."/>
            <person name="Goodwin L."/>
            <person name="Davenport K.W."/>
            <person name="Teshima H."/>
            <person name="Bruce D."/>
            <person name="Detter C."/>
            <person name="Tapia R."/>
            <person name="Han S."/>
            <person name="Land M."/>
            <person name="Hauser L."/>
            <person name="Jeffries C.D."/>
            <person name="Han J."/>
            <person name="Pitluck S."/>
            <person name="Nolan M."/>
            <person name="Chen A."/>
            <person name="Huntemann M."/>
            <person name="Mavromatis K."/>
            <person name="Mikhailova N."/>
            <person name="Liolios K."/>
            <person name="Woyke T."/>
            <person name="Lynd L.R."/>
        </authorList>
    </citation>
    <scope>NUCLEOTIDE SEQUENCE [LARGE SCALE GENOMIC DNA]</scope>
    <source>
        <strain evidence="5">DSM 19732 / NBRC 101661 / EBR45</strain>
    </source>
</reference>
<keyword evidence="5" id="KW-1185">Reference proteome</keyword>
<feature type="transmembrane region" description="Helical" evidence="2">
    <location>
        <begin position="421"/>
        <end position="440"/>
    </location>
</feature>
<evidence type="ECO:0000313" key="4">
    <source>
        <dbReference type="EMBL" id="AEV66801.1"/>
    </source>
</evidence>
<evidence type="ECO:0000313" key="5">
    <source>
        <dbReference type="Proteomes" id="UP000005435"/>
    </source>
</evidence>